<reference evidence="2" key="1">
    <citation type="journal article" date="2019" name="Int. J. Syst. Evol. Microbiol.">
        <title>The Global Catalogue of Microorganisms (GCM) 10K type strain sequencing project: providing services to taxonomists for standard genome sequencing and annotation.</title>
        <authorList>
            <consortium name="The Broad Institute Genomics Platform"/>
            <consortium name="The Broad Institute Genome Sequencing Center for Infectious Disease"/>
            <person name="Wu L."/>
            <person name="Ma J."/>
        </authorList>
    </citation>
    <scope>NUCLEOTIDE SEQUENCE [LARGE SCALE GENOMIC DNA]</scope>
    <source>
        <strain evidence="2">JCM 18304</strain>
    </source>
</reference>
<evidence type="ECO:0000313" key="1">
    <source>
        <dbReference type="EMBL" id="GAA5202612.1"/>
    </source>
</evidence>
<dbReference type="Proteomes" id="UP001501570">
    <property type="component" value="Unassembled WGS sequence"/>
</dbReference>
<gene>
    <name evidence="1" type="ORF">GCM10023322_84340</name>
</gene>
<comment type="caution">
    <text evidence="1">The sequence shown here is derived from an EMBL/GenBank/DDBJ whole genome shotgun (WGS) entry which is preliminary data.</text>
</comment>
<protein>
    <submittedName>
        <fullName evidence="1">Uncharacterized protein</fullName>
    </submittedName>
</protein>
<dbReference type="EMBL" id="BAABJQ010000102">
    <property type="protein sequence ID" value="GAA5202612.1"/>
    <property type="molecule type" value="Genomic_DNA"/>
</dbReference>
<name>A0ABP9STY3_9ACTN</name>
<keyword evidence="2" id="KW-1185">Reference proteome</keyword>
<accession>A0ABP9STY3</accession>
<proteinExistence type="predicted"/>
<sequence>MTNSVKANATKPNIANLPFQSSASELIIPSERDSTLTPLNRGIKDARVSTMLVPTNHGTPPLDIWANTSSPFDSSTAIAATNPIIASLPLILSGAGPLNANTSENLVLTFGFGGGKEIGCDAGGGVVMGVTSLF</sequence>
<evidence type="ECO:0000313" key="2">
    <source>
        <dbReference type="Proteomes" id="UP001501570"/>
    </source>
</evidence>
<organism evidence="1 2">
    <name type="scientific">Rugosimonospora acidiphila</name>
    <dbReference type="NCBI Taxonomy" id="556531"/>
    <lineage>
        <taxon>Bacteria</taxon>
        <taxon>Bacillati</taxon>
        <taxon>Actinomycetota</taxon>
        <taxon>Actinomycetes</taxon>
        <taxon>Micromonosporales</taxon>
        <taxon>Micromonosporaceae</taxon>
        <taxon>Rugosimonospora</taxon>
    </lineage>
</organism>